<dbReference type="AlphaFoldDB" id="A0A369BLL2"/>
<dbReference type="EMBL" id="QPJW01000002">
    <property type="protein sequence ID" value="RCX21347.1"/>
    <property type="molecule type" value="Genomic_DNA"/>
</dbReference>
<dbReference type="RefSeq" id="WP_114495919.1">
    <property type="nucleotide sequence ID" value="NZ_QPJW01000002.1"/>
</dbReference>
<keyword evidence="2" id="KW-1185">Reference proteome</keyword>
<gene>
    <name evidence="1" type="ORF">DFP94_10294</name>
</gene>
<comment type="caution">
    <text evidence="1">The sequence shown here is derived from an EMBL/GenBank/DDBJ whole genome shotgun (WGS) entry which is preliminary data.</text>
</comment>
<reference evidence="1 2" key="1">
    <citation type="submission" date="2018-07" db="EMBL/GenBank/DDBJ databases">
        <title>Genomic Encyclopedia of Type Strains, Phase III (KMG-III): the genomes of soil and plant-associated and newly described type strains.</title>
        <authorList>
            <person name="Whitman W."/>
        </authorList>
    </citation>
    <scope>NUCLEOTIDE SEQUENCE [LARGE SCALE GENOMIC DNA]</scope>
    <source>
        <strain evidence="1 2">CECT 8333</strain>
    </source>
</reference>
<name>A0A369BLL2_9BACL</name>
<sequence>MKRKFGTWQMTCLILLVCLLASLYYNFKWLPYKEVQQQSYSAMLDQSFNYWMEASLTETDLVIESVRDRSSDALIMHQLGSLSGALKSSETTFRSLDLLFKKQGASTYLMYNVMADYYNFIQKDIADQVLNRILDENQGRNEIIRSLEIMRVDLAELHQQFKADELSKSKPSHLQQEWKEAVQKIVLRNDQLELYNRMKYKYGFDAETGNDVS</sequence>
<protein>
    <submittedName>
        <fullName evidence="1">Uncharacterized protein</fullName>
    </submittedName>
</protein>
<accession>A0A369BLL2</accession>
<evidence type="ECO:0000313" key="2">
    <source>
        <dbReference type="Proteomes" id="UP000253090"/>
    </source>
</evidence>
<dbReference type="Proteomes" id="UP000253090">
    <property type="component" value="Unassembled WGS sequence"/>
</dbReference>
<dbReference type="OrthoDB" id="2607502at2"/>
<evidence type="ECO:0000313" key="1">
    <source>
        <dbReference type="EMBL" id="RCX21347.1"/>
    </source>
</evidence>
<proteinExistence type="predicted"/>
<organism evidence="1 2">
    <name type="scientific">Fontibacillus phaseoli</name>
    <dbReference type="NCBI Taxonomy" id="1416533"/>
    <lineage>
        <taxon>Bacteria</taxon>
        <taxon>Bacillati</taxon>
        <taxon>Bacillota</taxon>
        <taxon>Bacilli</taxon>
        <taxon>Bacillales</taxon>
        <taxon>Paenibacillaceae</taxon>
        <taxon>Fontibacillus</taxon>
    </lineage>
</organism>